<dbReference type="AlphaFoldDB" id="R0KT10"/>
<dbReference type="OMA" id="LXSKSEG"/>
<accession>R0KT10</accession>
<proteinExistence type="predicted"/>
<dbReference type="STRING" id="578461.R0KT10"/>
<dbReference type="Proteomes" id="UP000016927">
    <property type="component" value="Unassembled WGS sequence"/>
</dbReference>
<dbReference type="PANTHER" id="PTHR45759">
    <property type="entry name" value="NUCLEOLAR GTP-BINDING PROTEIN 1"/>
    <property type="match status" value="1"/>
</dbReference>
<evidence type="ECO:0000313" key="2">
    <source>
        <dbReference type="EMBL" id="EOB13906.1"/>
    </source>
</evidence>
<gene>
    <name evidence="2" type="primary">NOG1</name>
    <name evidence="2" type="ORF">NBO_53g0030</name>
</gene>
<sequence>MQKNFGYITPVPLNTDMIDIVLSKTQRQTPTVVHPQYNIVRIRKFYMTKVKKANVEFCARFSTILEEFPRLEDIHPFYAGSN</sequence>
<evidence type="ECO:0000313" key="3">
    <source>
        <dbReference type="Proteomes" id="UP000016927"/>
    </source>
</evidence>
<name>R0KT10_NOSB1</name>
<dbReference type="InterPro" id="IPR041623">
    <property type="entry name" value="NOG1_N"/>
</dbReference>
<dbReference type="VEuPathDB" id="MicrosporidiaDB:NBO_53g0030"/>
<protein>
    <submittedName>
        <fullName evidence="2">Nucleolar GTP-binding protein 1</fullName>
    </submittedName>
</protein>
<dbReference type="Pfam" id="PF17835">
    <property type="entry name" value="NOG1_N"/>
    <property type="match status" value="1"/>
</dbReference>
<reference evidence="2 3" key="1">
    <citation type="journal article" date="2013" name="BMC Genomics">
        <title>Comparative genomics of parasitic silkworm microsporidia reveal an association between genome expansion and host adaptation.</title>
        <authorList>
            <person name="Pan G."/>
            <person name="Xu J."/>
            <person name="Li T."/>
            <person name="Xia Q."/>
            <person name="Liu S.L."/>
            <person name="Zhang G."/>
            <person name="Li S."/>
            <person name="Li C."/>
            <person name="Liu H."/>
            <person name="Yang L."/>
            <person name="Liu T."/>
            <person name="Zhang X."/>
            <person name="Wu Z."/>
            <person name="Fan W."/>
            <person name="Dang X."/>
            <person name="Xiang H."/>
            <person name="Tao M."/>
            <person name="Li Y."/>
            <person name="Hu J."/>
            <person name="Li Z."/>
            <person name="Lin L."/>
            <person name="Luo J."/>
            <person name="Geng L."/>
            <person name="Wang L."/>
            <person name="Long M."/>
            <person name="Wan Y."/>
            <person name="He N."/>
            <person name="Zhang Z."/>
            <person name="Lu C."/>
            <person name="Keeling P.J."/>
            <person name="Wang J."/>
            <person name="Xiang Z."/>
            <person name="Zhou Z."/>
        </authorList>
    </citation>
    <scope>NUCLEOTIDE SEQUENCE [LARGE SCALE GENOMIC DNA]</scope>
    <source>
        <strain evidence="3">CQ1 / CVCC 102059</strain>
    </source>
</reference>
<evidence type="ECO:0000259" key="1">
    <source>
        <dbReference type="Pfam" id="PF17835"/>
    </source>
</evidence>
<dbReference type="Gene3D" id="1.20.120.1190">
    <property type="match status" value="1"/>
</dbReference>
<keyword evidence="3" id="KW-1185">Reference proteome</keyword>
<dbReference type="HOGENOM" id="CLU_177209_0_0_1"/>
<feature type="domain" description="NOG1 N-terminal helical" evidence="1">
    <location>
        <begin position="5"/>
        <end position="79"/>
    </location>
</feature>
<dbReference type="EMBL" id="KB908961">
    <property type="protein sequence ID" value="EOB13906.1"/>
    <property type="molecule type" value="Genomic_DNA"/>
</dbReference>
<dbReference type="OrthoDB" id="415015at2759"/>
<organism evidence="2 3">
    <name type="scientific">Nosema bombycis (strain CQ1 / CVCC 102059)</name>
    <name type="common">Microsporidian parasite</name>
    <name type="synonym">Pebrine of silkworm</name>
    <dbReference type="NCBI Taxonomy" id="578461"/>
    <lineage>
        <taxon>Eukaryota</taxon>
        <taxon>Fungi</taxon>
        <taxon>Fungi incertae sedis</taxon>
        <taxon>Microsporidia</taxon>
        <taxon>Nosematidae</taxon>
        <taxon>Nosema</taxon>
    </lineage>
</organism>